<reference evidence="2" key="1">
    <citation type="submission" date="2016-02" db="EMBL/GenBank/DDBJ databases">
        <title>Draft genome sequence of Microdochium bolleyi, a fungal endophyte of beachgrass.</title>
        <authorList>
            <consortium name="DOE Joint Genome Institute"/>
            <person name="David A.S."/>
            <person name="May G."/>
            <person name="Haridas S."/>
            <person name="Lim J."/>
            <person name="Wang M."/>
            <person name="Labutti K."/>
            <person name="Lipzen A."/>
            <person name="Barry K."/>
            <person name="Grigoriev I.V."/>
        </authorList>
    </citation>
    <scope>NUCLEOTIDE SEQUENCE [LARGE SCALE GENOMIC DNA]</scope>
    <source>
        <strain evidence="2">J235TASD1</strain>
    </source>
</reference>
<gene>
    <name evidence="1" type="ORF">Micbo1qcDRAFT_174827</name>
</gene>
<dbReference type="AlphaFoldDB" id="A0A136J3I0"/>
<protein>
    <submittedName>
        <fullName evidence="1">Uncharacterized protein</fullName>
    </submittedName>
</protein>
<dbReference type="Proteomes" id="UP000070501">
    <property type="component" value="Unassembled WGS sequence"/>
</dbReference>
<evidence type="ECO:0000313" key="1">
    <source>
        <dbReference type="EMBL" id="KXJ91800.1"/>
    </source>
</evidence>
<sequence>MEEVLAQTDEIYPQRLALTEPKVSSVNASSYDVEQLEPDWACTHQENCGDNGEWVNYGELGRNDLVPTTREMGSTDGVGRDDTACLVRCCGEDRPVGKRVLKVTVTPSAGHEFVTVKDYISTVHPWLMSKRSDIMYAKTVHQEMPEPDAESLDWVIDSGPRHETILKSWYIGKPNGGGKTVLAVPHVWPHEGMAMRPVAMGLWVTRAVAQQALPEEMKVLATAVPAASLEQSRRPLGNVALWHRQYESPVGQSRVEHCPSMSWKQDSPQAGRGSKPTMDVLVGVTMGVVEEVVLLVVVVGADEEVLLDRVPAEVEVDHGAITKLALAMCAERPARAAPSVLVAAATSPSTLLEVVLLATVASGAKDGVACTRALVARAISTILTIKQSV</sequence>
<dbReference type="InParanoid" id="A0A136J3I0"/>
<dbReference type="STRING" id="196109.A0A136J3I0"/>
<name>A0A136J3I0_9PEZI</name>
<proteinExistence type="predicted"/>
<evidence type="ECO:0000313" key="2">
    <source>
        <dbReference type="Proteomes" id="UP000070501"/>
    </source>
</evidence>
<organism evidence="1 2">
    <name type="scientific">Microdochium bolleyi</name>
    <dbReference type="NCBI Taxonomy" id="196109"/>
    <lineage>
        <taxon>Eukaryota</taxon>
        <taxon>Fungi</taxon>
        <taxon>Dikarya</taxon>
        <taxon>Ascomycota</taxon>
        <taxon>Pezizomycotina</taxon>
        <taxon>Sordariomycetes</taxon>
        <taxon>Xylariomycetidae</taxon>
        <taxon>Xylariales</taxon>
        <taxon>Microdochiaceae</taxon>
        <taxon>Microdochium</taxon>
    </lineage>
</organism>
<dbReference type="EMBL" id="KQ964249">
    <property type="protein sequence ID" value="KXJ91800.1"/>
    <property type="molecule type" value="Genomic_DNA"/>
</dbReference>
<keyword evidence="2" id="KW-1185">Reference proteome</keyword>
<accession>A0A136J3I0</accession>
<dbReference type="OrthoDB" id="3944545at2759"/>